<evidence type="ECO:0000313" key="3">
    <source>
        <dbReference type="Proteomes" id="UP000685013"/>
    </source>
</evidence>
<accession>A0AAV6NTK7</accession>
<feature type="compositionally biased region" description="Basic and acidic residues" evidence="1">
    <location>
        <begin position="68"/>
        <end position="80"/>
    </location>
</feature>
<reference evidence="2 3" key="1">
    <citation type="journal article" date="2021" name="Hortic Res">
        <title>The domestication of Cucurbita argyrosperma as revealed by the genome of its wild relative.</title>
        <authorList>
            <person name="Barrera-Redondo J."/>
            <person name="Sanchez-de la Vega G."/>
            <person name="Aguirre-Liguori J.A."/>
            <person name="Castellanos-Morales G."/>
            <person name="Gutierrez-Guerrero Y.T."/>
            <person name="Aguirre-Dugua X."/>
            <person name="Aguirre-Planter E."/>
            <person name="Tenaillon M.I."/>
            <person name="Lira-Saade R."/>
            <person name="Eguiarte L.E."/>
        </authorList>
    </citation>
    <scope>NUCLEOTIDE SEQUENCE [LARGE SCALE GENOMIC DNA]</scope>
    <source>
        <strain evidence="2">JBR-2021</strain>
    </source>
</reference>
<organism evidence="2 3">
    <name type="scientific">Cucurbita argyrosperma subsp. sororia</name>
    <dbReference type="NCBI Taxonomy" id="37648"/>
    <lineage>
        <taxon>Eukaryota</taxon>
        <taxon>Viridiplantae</taxon>
        <taxon>Streptophyta</taxon>
        <taxon>Embryophyta</taxon>
        <taxon>Tracheophyta</taxon>
        <taxon>Spermatophyta</taxon>
        <taxon>Magnoliopsida</taxon>
        <taxon>eudicotyledons</taxon>
        <taxon>Gunneridae</taxon>
        <taxon>Pentapetalae</taxon>
        <taxon>rosids</taxon>
        <taxon>fabids</taxon>
        <taxon>Cucurbitales</taxon>
        <taxon>Cucurbitaceae</taxon>
        <taxon>Cucurbiteae</taxon>
        <taxon>Cucurbita</taxon>
    </lineage>
</organism>
<dbReference type="AlphaFoldDB" id="A0AAV6NTK7"/>
<sequence>MIGAKTKIGSSSWSFSSSFCLCPALVKKRCVCFFKAYPGAATLGHPILLLSFPADLTSRAGSSCSGSSDERSSSDSEKSVKRGATLSSSSRATSSLSSPLEIYI</sequence>
<dbReference type="EMBL" id="JAGKQH010000004">
    <property type="protein sequence ID" value="KAG6601734.1"/>
    <property type="molecule type" value="Genomic_DNA"/>
</dbReference>
<dbReference type="Proteomes" id="UP000685013">
    <property type="component" value="Chromosome 4"/>
</dbReference>
<evidence type="ECO:0000256" key="1">
    <source>
        <dbReference type="SAM" id="MobiDB-lite"/>
    </source>
</evidence>
<feature type="compositionally biased region" description="Low complexity" evidence="1">
    <location>
        <begin position="58"/>
        <end position="67"/>
    </location>
</feature>
<feature type="compositionally biased region" description="Low complexity" evidence="1">
    <location>
        <begin position="84"/>
        <end position="98"/>
    </location>
</feature>
<feature type="region of interest" description="Disordered" evidence="1">
    <location>
        <begin position="58"/>
        <end position="104"/>
    </location>
</feature>
<name>A0AAV6NTK7_9ROSI</name>
<comment type="caution">
    <text evidence="2">The sequence shown here is derived from an EMBL/GenBank/DDBJ whole genome shotgun (WGS) entry which is preliminary data.</text>
</comment>
<proteinExistence type="predicted"/>
<protein>
    <submittedName>
        <fullName evidence="2">Uncharacterized protein</fullName>
    </submittedName>
</protein>
<feature type="non-terminal residue" evidence="2">
    <location>
        <position position="1"/>
    </location>
</feature>
<keyword evidence="3" id="KW-1185">Reference proteome</keyword>
<gene>
    <name evidence="2" type="ORF">SDJN03_06967</name>
</gene>
<evidence type="ECO:0000313" key="2">
    <source>
        <dbReference type="EMBL" id="KAG6601734.1"/>
    </source>
</evidence>